<evidence type="ECO:0000256" key="3">
    <source>
        <dbReference type="ARBA" id="ARBA00010400"/>
    </source>
</evidence>
<sequence>MTVKSHYIYCFTLVVFLLCCASASTGANTVLYSSHRTVGAEFTGVYRHLRASVAKEDDEYEERAISNLSKVKELTQKGSKNLKKLTDAAKTKLNQHVTDLRFVKLDKVKSNFFGSSQFEKWAASVTKAYKNNPDAADVAMVTALVSHYGDDGLAAMLTTAKQVIGTKTTATRLENVQLNIWMAEGRNVDNVYNLLKLDEAGGNLLKKPELGAWISYTTKLDKDPYDLLLFKLKPRYDDAGLANMLVLAKNDPATRTIAEKLETLQLEKWFKQKKSMIDVFKFLKLNEEGSTLLKSPALSTWVAYAKMLNKDPDELLFLAIKQTGFDDAALARMIGTAKQDVNTGAIAAKMEELQINKWSTADKTGDDIFQLLGLKKEGNGVFESPVWGTWVSYLNKHEVDADEVMFTVLRAQYGDERLTKLVAKASEVTSTKEIAAKLQMDVWHMHGQTSDEVFKILKLNKMGDKVFESTELRTWVAYVRKLSSYKRPNEFLPITQLEQRYGTAKLARMLARSKERTKNAATKGFISDLQESQFKRWMLGEKNPTNVSEMLAKSSKLPKGDNAKVNRDYQAYFTANAD</sequence>
<dbReference type="Proteomes" id="UP001632037">
    <property type="component" value="Unassembled WGS sequence"/>
</dbReference>
<dbReference type="InterPro" id="IPR054463">
    <property type="entry name" value="PexRD54_WY"/>
</dbReference>
<comment type="caution">
    <text evidence="9">The sequence shown here is derived from an EMBL/GenBank/DDBJ whole genome shotgun (WGS) entry which is preliminary data.</text>
</comment>
<evidence type="ECO:0000256" key="7">
    <source>
        <dbReference type="SAM" id="SignalP"/>
    </source>
</evidence>
<evidence type="ECO:0000256" key="4">
    <source>
        <dbReference type="ARBA" id="ARBA00022525"/>
    </source>
</evidence>
<proteinExistence type="inferred from homology"/>
<dbReference type="AlphaFoldDB" id="A0ABD3EZW2"/>
<accession>A0ABD3EZW2</accession>
<evidence type="ECO:0000256" key="6">
    <source>
        <dbReference type="ARBA" id="ARBA00023026"/>
    </source>
</evidence>
<reference evidence="9 10" key="1">
    <citation type="submission" date="2024-09" db="EMBL/GenBank/DDBJ databases">
        <title>Genome sequencing and assembly of Phytophthora oleae, isolate VK10A, causative agent of rot of olive drupes.</title>
        <authorList>
            <person name="Conti Taguali S."/>
            <person name="Riolo M."/>
            <person name="La Spada F."/>
            <person name="Cacciola S.O."/>
            <person name="Dionisio G."/>
        </authorList>
    </citation>
    <scope>NUCLEOTIDE SEQUENCE [LARGE SCALE GENOMIC DNA]</scope>
    <source>
        <strain evidence="9 10">VK10A</strain>
    </source>
</reference>
<keyword evidence="10" id="KW-1185">Reference proteome</keyword>
<feature type="chain" id="PRO_5044746449" description="RxLR effector PexRD54 WY domain-containing protein" evidence="7">
    <location>
        <begin position="27"/>
        <end position="578"/>
    </location>
</feature>
<evidence type="ECO:0000256" key="1">
    <source>
        <dbReference type="ARBA" id="ARBA00004340"/>
    </source>
</evidence>
<comment type="similarity">
    <text evidence="3">Belongs to the RxLR effector family.</text>
</comment>
<organism evidence="9 10">
    <name type="scientific">Phytophthora oleae</name>
    <dbReference type="NCBI Taxonomy" id="2107226"/>
    <lineage>
        <taxon>Eukaryota</taxon>
        <taxon>Sar</taxon>
        <taxon>Stramenopiles</taxon>
        <taxon>Oomycota</taxon>
        <taxon>Peronosporomycetes</taxon>
        <taxon>Peronosporales</taxon>
        <taxon>Peronosporaceae</taxon>
        <taxon>Phytophthora</taxon>
    </lineage>
</organism>
<feature type="signal peptide" evidence="7">
    <location>
        <begin position="1"/>
        <end position="26"/>
    </location>
</feature>
<keyword evidence="5 7" id="KW-0732">Signal</keyword>
<feature type="domain" description="RxLR effector PexRD54 WY" evidence="8">
    <location>
        <begin position="265"/>
        <end position="304"/>
    </location>
</feature>
<evidence type="ECO:0000259" key="8">
    <source>
        <dbReference type="Pfam" id="PF22748"/>
    </source>
</evidence>
<dbReference type="GO" id="GO:0043657">
    <property type="term" value="C:host cell"/>
    <property type="evidence" value="ECO:0007669"/>
    <property type="project" value="UniProtKB-SubCell"/>
</dbReference>
<name>A0ABD3EZW2_9STRA</name>
<dbReference type="Pfam" id="PF22748">
    <property type="entry name" value="PexRD54_WY"/>
    <property type="match status" value="1"/>
</dbReference>
<evidence type="ECO:0000313" key="9">
    <source>
        <dbReference type="EMBL" id="KAL3659242.1"/>
    </source>
</evidence>
<gene>
    <name evidence="9" type="ORF">V7S43_015820</name>
</gene>
<evidence type="ECO:0000313" key="10">
    <source>
        <dbReference type="Proteomes" id="UP001632037"/>
    </source>
</evidence>
<keyword evidence="4" id="KW-0964">Secreted</keyword>
<protein>
    <recommendedName>
        <fullName evidence="8">RxLR effector PexRD54 WY domain-containing protein</fullName>
    </recommendedName>
</protein>
<dbReference type="GO" id="GO:0005576">
    <property type="term" value="C:extracellular region"/>
    <property type="evidence" value="ECO:0007669"/>
    <property type="project" value="UniProtKB-SubCell"/>
</dbReference>
<keyword evidence="6" id="KW-0843">Virulence</keyword>
<evidence type="ECO:0000256" key="2">
    <source>
        <dbReference type="ARBA" id="ARBA00004613"/>
    </source>
</evidence>
<evidence type="ECO:0000256" key="5">
    <source>
        <dbReference type="ARBA" id="ARBA00022729"/>
    </source>
</evidence>
<dbReference type="EMBL" id="JBIMZQ010000048">
    <property type="protein sequence ID" value="KAL3659242.1"/>
    <property type="molecule type" value="Genomic_DNA"/>
</dbReference>
<comment type="subcellular location">
    <subcellularLocation>
        <location evidence="1">Host cell</location>
    </subcellularLocation>
    <subcellularLocation>
        <location evidence="2">Secreted</location>
    </subcellularLocation>
</comment>